<keyword evidence="2" id="KW-1185">Reference proteome</keyword>
<organism evidence="1 2">
    <name type="scientific">Propionibacterium phage G4</name>
    <dbReference type="NCBI Taxonomy" id="1897537"/>
    <lineage>
        <taxon>Viruses</taxon>
        <taxon>Duplodnaviria</taxon>
        <taxon>Heunggongvirae</taxon>
        <taxon>Uroviricota</taxon>
        <taxon>Caudoviricetes</taxon>
        <taxon>Doucettevirus</taxon>
        <taxon>Doucettevirus G4</taxon>
    </lineage>
</organism>
<dbReference type="KEGG" id="vg:40072701"/>
<protein>
    <submittedName>
        <fullName evidence="1">Uncharacterized protein</fullName>
    </submittedName>
</protein>
<reference evidence="2" key="1">
    <citation type="submission" date="2016-07" db="EMBL/GenBank/DDBJ databases">
        <authorList>
            <person name="Florea S."/>
            <person name="Webb J.S."/>
            <person name="Jaromczyk J."/>
            <person name="Schardl C.L."/>
        </authorList>
    </citation>
    <scope>NUCLEOTIDE SEQUENCE [LARGE SCALE GENOMIC DNA]</scope>
</reference>
<accession>A0A1D8EUD0</accession>
<name>A0A1D8EUD0_9CAUD</name>
<dbReference type="Proteomes" id="UP000224440">
    <property type="component" value="Segment"/>
</dbReference>
<dbReference type="EMBL" id="KX620754">
    <property type="protein sequence ID" value="AOT24643.1"/>
    <property type="molecule type" value="Genomic_DNA"/>
</dbReference>
<dbReference type="RefSeq" id="YP_009597096.1">
    <property type="nucleotide sequence ID" value="NC_041895.1"/>
</dbReference>
<dbReference type="GeneID" id="40072701"/>
<gene>
    <name evidence="1" type="primary">54</name>
    <name evidence="1" type="ORF">G4_54</name>
</gene>
<sequence length="37" mass="4056">MQSIDGTTHFALDHEDMDLIIVCHSGRDCWPAKAVAA</sequence>
<evidence type="ECO:0000313" key="2">
    <source>
        <dbReference type="Proteomes" id="UP000224440"/>
    </source>
</evidence>
<evidence type="ECO:0000313" key="1">
    <source>
        <dbReference type="EMBL" id="AOT24643.1"/>
    </source>
</evidence>
<proteinExistence type="predicted"/>